<dbReference type="RefSeq" id="WP_069961302.1">
    <property type="nucleotide sequence ID" value="NZ_CP016094.1"/>
</dbReference>
<dbReference type="GO" id="GO:0006808">
    <property type="term" value="P:regulation of nitrogen utilization"/>
    <property type="evidence" value="ECO:0007669"/>
    <property type="project" value="InterPro"/>
</dbReference>
<evidence type="ECO:0000313" key="2">
    <source>
        <dbReference type="Proteomes" id="UP000095228"/>
    </source>
</evidence>
<proteinExistence type="predicted"/>
<keyword evidence="2" id="KW-1185">Reference proteome</keyword>
<dbReference type="InterPro" id="IPR015867">
    <property type="entry name" value="N-reg_PII/ATP_PRibTrfase_C"/>
</dbReference>
<evidence type="ECO:0008006" key="3">
    <source>
        <dbReference type="Google" id="ProtNLM"/>
    </source>
</evidence>
<reference evidence="1 2" key="1">
    <citation type="submission" date="2016-06" db="EMBL/GenBank/DDBJ databases">
        <title>Three novel species with peptidoglycan cell walls form the new genus Lacunisphaera gen. nov. in the family Opitutaceae of the verrucomicrobial subdivision 4.</title>
        <authorList>
            <person name="Rast P."/>
            <person name="Gloeckner I."/>
            <person name="Jogler M."/>
            <person name="Boedeker C."/>
            <person name="Jeske O."/>
            <person name="Wiegand S."/>
            <person name="Reinhardt R."/>
            <person name="Schumann P."/>
            <person name="Rohde M."/>
            <person name="Spring S."/>
            <person name="Gloeckner F.O."/>
            <person name="Jogler C."/>
        </authorList>
    </citation>
    <scope>NUCLEOTIDE SEQUENCE [LARGE SCALE GENOMIC DNA]</scope>
    <source>
        <strain evidence="1 2">IG16b</strain>
    </source>
</reference>
<protein>
    <recommendedName>
        <fullName evidence="3">Nitrogen regulatory protein P-II</fullName>
    </recommendedName>
</protein>
<gene>
    <name evidence="1" type="ORF">Verru16b_01062</name>
</gene>
<dbReference type="SUPFAM" id="SSF54913">
    <property type="entry name" value="GlnB-like"/>
    <property type="match status" value="1"/>
</dbReference>
<organism evidence="1 2">
    <name type="scientific">Lacunisphaera limnophila</name>
    <dbReference type="NCBI Taxonomy" id="1838286"/>
    <lineage>
        <taxon>Bacteria</taxon>
        <taxon>Pseudomonadati</taxon>
        <taxon>Verrucomicrobiota</taxon>
        <taxon>Opitutia</taxon>
        <taxon>Opitutales</taxon>
        <taxon>Opitutaceae</taxon>
        <taxon>Lacunisphaera</taxon>
    </lineage>
</organism>
<sequence>MQTHAMKLLTIVCEAHARGPVLDLLRSAGAHGWTLFPVEGEGAGGGRPADIPEFTNLQIQVVVRADVADVLLDRLGAEFFPRYAMIAFAADVQVLRGDKF</sequence>
<dbReference type="Gene3D" id="3.30.70.120">
    <property type="match status" value="1"/>
</dbReference>
<dbReference type="AlphaFoldDB" id="A0A1D8ASY3"/>
<dbReference type="OrthoDB" id="330665at2"/>
<evidence type="ECO:0000313" key="1">
    <source>
        <dbReference type="EMBL" id="AOS44001.1"/>
    </source>
</evidence>
<dbReference type="STRING" id="1838286.Verru16b_01062"/>
<dbReference type="Pfam" id="PF00543">
    <property type="entry name" value="P-II"/>
    <property type="match status" value="1"/>
</dbReference>
<dbReference type="InterPro" id="IPR011322">
    <property type="entry name" value="N-reg_PII-like_a/b"/>
</dbReference>
<dbReference type="KEGG" id="obg:Verru16b_01062"/>
<dbReference type="Proteomes" id="UP000095228">
    <property type="component" value="Chromosome"/>
</dbReference>
<dbReference type="EMBL" id="CP016094">
    <property type="protein sequence ID" value="AOS44001.1"/>
    <property type="molecule type" value="Genomic_DNA"/>
</dbReference>
<name>A0A1D8ASY3_9BACT</name>
<dbReference type="GO" id="GO:0030234">
    <property type="term" value="F:enzyme regulator activity"/>
    <property type="evidence" value="ECO:0007669"/>
    <property type="project" value="InterPro"/>
</dbReference>
<accession>A0A1D8ASY3</accession>
<dbReference type="InterPro" id="IPR002187">
    <property type="entry name" value="N-reg_PII"/>
</dbReference>